<comment type="caution">
    <text evidence="7">The sequence shown here is derived from an EMBL/GenBank/DDBJ whole genome shotgun (WGS) entry which is preliminary data.</text>
</comment>
<comment type="similarity">
    <text evidence="2">Belongs to the glycosyl hydrolase 3 family.</text>
</comment>
<comment type="catalytic activity">
    <reaction evidence="1">
        <text>Hydrolysis of terminal non-reducing N-acetyl-D-hexosamine residues in N-acetyl-beta-D-hexosaminides.</text>
        <dbReference type="EC" id="3.2.1.52"/>
    </reaction>
</comment>
<dbReference type="EMBL" id="JBBLZC010000023">
    <property type="protein sequence ID" value="MEK0085241.1"/>
    <property type="molecule type" value="Genomic_DNA"/>
</dbReference>
<dbReference type="PANTHER" id="PTHR30480:SF13">
    <property type="entry name" value="BETA-HEXOSAMINIDASE"/>
    <property type="match status" value="1"/>
</dbReference>
<reference evidence="7 8" key="1">
    <citation type="submission" date="2024-01" db="EMBL/GenBank/DDBJ databases">
        <title>Multi-omics insights into the function and evolution of sodium benzoate biodegradation pathways in Benzoatithermus flavus gen. nov., sp. nov. from hot spring.</title>
        <authorList>
            <person name="Hu C.-J."/>
            <person name="Li W.-J."/>
        </authorList>
    </citation>
    <scope>NUCLEOTIDE SEQUENCE [LARGE SCALE GENOMIC DNA]</scope>
    <source>
        <strain evidence="7 8">SYSU G07066</strain>
    </source>
</reference>
<evidence type="ECO:0000256" key="1">
    <source>
        <dbReference type="ARBA" id="ARBA00001231"/>
    </source>
</evidence>
<dbReference type="InterPro" id="IPR017853">
    <property type="entry name" value="GH"/>
</dbReference>
<evidence type="ECO:0000256" key="5">
    <source>
        <dbReference type="ARBA" id="ARBA00023295"/>
    </source>
</evidence>
<evidence type="ECO:0000256" key="3">
    <source>
        <dbReference type="ARBA" id="ARBA00012663"/>
    </source>
</evidence>
<dbReference type="GO" id="GO:0004563">
    <property type="term" value="F:beta-N-acetylhexosaminidase activity"/>
    <property type="evidence" value="ECO:0007669"/>
    <property type="project" value="UniProtKB-EC"/>
</dbReference>
<dbReference type="InterPro" id="IPR050226">
    <property type="entry name" value="NagZ_Beta-hexosaminidase"/>
</dbReference>
<dbReference type="Pfam" id="PF00933">
    <property type="entry name" value="Glyco_hydro_3"/>
    <property type="match status" value="1"/>
</dbReference>
<evidence type="ECO:0000313" key="8">
    <source>
        <dbReference type="Proteomes" id="UP001375743"/>
    </source>
</evidence>
<dbReference type="EC" id="3.2.1.52" evidence="3"/>
<evidence type="ECO:0000259" key="6">
    <source>
        <dbReference type="Pfam" id="PF00933"/>
    </source>
</evidence>
<gene>
    <name evidence="7" type="primary">nagZ</name>
    <name evidence="7" type="ORF">U1T56_18980</name>
</gene>
<dbReference type="Gene3D" id="3.20.20.300">
    <property type="entry name" value="Glycoside hydrolase, family 3, N-terminal domain"/>
    <property type="match status" value="1"/>
</dbReference>
<dbReference type="PANTHER" id="PTHR30480">
    <property type="entry name" value="BETA-HEXOSAMINIDASE-RELATED"/>
    <property type="match status" value="1"/>
</dbReference>
<sequence length="345" mass="35857">MSAAFAPRAAVIGIAGTSLSCAERELLQALPPAGVILFQRNCADRAQLKALTDELRALAGARRLPILIDQEGGRVMRLRPPHWRALPSAGAIGRLALADRAAGCEAARLLGRLIAHDLREVGIDVDCAPVLDVATPGMTEAIGDRSFGSDPALVAELAAAFATGLTAGGVAPVVKHVPGHGRARVDSHFALPVVHEAGAVLREADFVPFRALRHAPFAMTAHLVFTALDPEHPATTSRRLIAEIVRGELGIQGILLSDDLAMQALSGEPAARALAALEAGCDLALYCPGRLEDTRAVLQAVPPLAPSLQARLDGIMTALAATPVEPFDAEAAEARLLSLLAGPVA</sequence>
<evidence type="ECO:0000256" key="4">
    <source>
        <dbReference type="ARBA" id="ARBA00022801"/>
    </source>
</evidence>
<keyword evidence="5 7" id="KW-0326">Glycosidase</keyword>
<dbReference type="InterPro" id="IPR036962">
    <property type="entry name" value="Glyco_hydro_3_N_sf"/>
</dbReference>
<evidence type="ECO:0000256" key="2">
    <source>
        <dbReference type="ARBA" id="ARBA00005336"/>
    </source>
</evidence>
<dbReference type="RefSeq" id="WP_418161090.1">
    <property type="nucleotide sequence ID" value="NZ_JBBLZC010000023.1"/>
</dbReference>
<dbReference type="SUPFAM" id="SSF51445">
    <property type="entry name" value="(Trans)glycosidases"/>
    <property type="match status" value="1"/>
</dbReference>
<feature type="domain" description="Glycoside hydrolase family 3 N-terminal" evidence="6">
    <location>
        <begin position="22"/>
        <end position="301"/>
    </location>
</feature>
<keyword evidence="8" id="KW-1185">Reference proteome</keyword>
<organism evidence="7 8">
    <name type="scientific">Benzoatithermus flavus</name>
    <dbReference type="NCBI Taxonomy" id="3108223"/>
    <lineage>
        <taxon>Bacteria</taxon>
        <taxon>Pseudomonadati</taxon>
        <taxon>Pseudomonadota</taxon>
        <taxon>Alphaproteobacteria</taxon>
        <taxon>Geminicoccales</taxon>
        <taxon>Geminicoccaceae</taxon>
        <taxon>Benzoatithermus</taxon>
    </lineage>
</organism>
<name>A0ABU8XW22_9PROT</name>
<dbReference type="Proteomes" id="UP001375743">
    <property type="component" value="Unassembled WGS sequence"/>
</dbReference>
<keyword evidence="4 7" id="KW-0378">Hydrolase</keyword>
<dbReference type="NCBIfam" id="NF003740">
    <property type="entry name" value="PRK05337.1"/>
    <property type="match status" value="1"/>
</dbReference>
<accession>A0ABU8XW22</accession>
<dbReference type="InterPro" id="IPR019800">
    <property type="entry name" value="Glyco_hydro_3_AS"/>
</dbReference>
<evidence type="ECO:0000313" key="7">
    <source>
        <dbReference type="EMBL" id="MEK0085241.1"/>
    </source>
</evidence>
<dbReference type="InterPro" id="IPR001764">
    <property type="entry name" value="Glyco_hydro_3_N"/>
</dbReference>
<proteinExistence type="inferred from homology"/>
<dbReference type="PROSITE" id="PS00775">
    <property type="entry name" value="GLYCOSYL_HYDROL_F3"/>
    <property type="match status" value="1"/>
</dbReference>
<protein>
    <recommendedName>
        <fullName evidence="3">beta-N-acetylhexosaminidase</fullName>
        <ecNumber evidence="3">3.2.1.52</ecNumber>
    </recommendedName>
</protein>